<evidence type="ECO:0000256" key="4">
    <source>
        <dbReference type="ARBA" id="ARBA00022898"/>
    </source>
</evidence>
<dbReference type="Gene3D" id="3.90.100.10">
    <property type="entry name" value="Orn/Lys/Arg decarboxylase, C-terminal domain"/>
    <property type="match status" value="1"/>
</dbReference>
<gene>
    <name evidence="7" type="ORF">MACH26_09860</name>
</gene>
<keyword evidence="5" id="KW-0456">Lyase</keyword>
<dbReference type="RefSeq" id="WP_338291440.1">
    <property type="nucleotide sequence ID" value="NZ_AP027272.1"/>
</dbReference>
<protein>
    <recommendedName>
        <fullName evidence="6">Orn/Lys/Arg decarboxylases family 1 pyridoxal-P attachment site domain-containing protein</fullName>
    </recommendedName>
</protein>
<accession>A0AA48KTJ6</accession>
<dbReference type="PANTHER" id="PTHR43277:SF4">
    <property type="entry name" value="ARGININE DECARBOXYLASE"/>
    <property type="match status" value="1"/>
</dbReference>
<evidence type="ECO:0000256" key="5">
    <source>
        <dbReference type="ARBA" id="ARBA00023239"/>
    </source>
</evidence>
<dbReference type="Proteomes" id="UP001333710">
    <property type="component" value="Chromosome"/>
</dbReference>
<sequence length="650" mass="72685">MLPKLSILIIEDAPELLSQIQTNISNAIEHFDRNDIEIDVLVAPTVAEALQQIQTDGDIQAVIFSWDTQVHIGEVSPQSESVSVKTDTGKLENNAVVIDAIKAIRKELPVYVLGDAIKGLDIIDQTSGVEAFFYRNEIISDPESILGYVINDFDDRSETPFWTAYKDYAVEANDSWHTPGHSGGASFRNSPFISDFYRFFGRNVFVSDLSVSVDSLGSLSDSTHAIGRAQEIVANTFEVRHSWFVTNGSSTSNKIILQTLLREGDEVIVDRNCHKSVHYGIVQARAMPLYLDSQLNAEYGIFSPPGLTQIKRMLEEHPNAKLIVLTGCTYDGILTDIKQVVELAHQRGVKVFIDEAWFAYSLFHPAFRDYSAIAAGADYVTHSAHKVVSAFSQASYIHVNDPDFDKDFFKEVYSIHTSTSPKYQIIASLDVCRKQLEMEGYKILNELLDNVRQLRQQAKQFQRIRILDAADFASLFSHFASDNMGHDPLKILLDISALDYSNQEIHRFLMDEVGLEIEKFTHSTILVLLTLGGMRSKIVRLYNALKKLDSGAVTLNKSKRRSPLPAAIPPINLVTLPSDAFFSQRESIPWQDSVGRIAAGLVTPYPPGIPLLVPGQLIEQDHIDYIKALSSQKLTIQGLYDGELYVQNQK</sequence>
<dbReference type="InterPro" id="IPR015424">
    <property type="entry name" value="PyrdxlP-dep_Trfase"/>
</dbReference>
<comment type="cofactor">
    <cofactor evidence="1">
        <name>pyridoxal 5'-phosphate</name>
        <dbReference type="ChEBI" id="CHEBI:597326"/>
    </cofactor>
</comment>
<dbReference type="Pfam" id="PF03711">
    <property type="entry name" value="OKR_DC_1_C"/>
    <property type="match status" value="1"/>
</dbReference>
<dbReference type="PANTHER" id="PTHR43277">
    <property type="entry name" value="ARGININE DECARBOXYLASE"/>
    <property type="match status" value="1"/>
</dbReference>
<dbReference type="AlphaFoldDB" id="A0AA48KTJ6"/>
<feature type="domain" description="Orn/Lys/Arg decarboxylases family 1 pyridoxal-P attachment site" evidence="6">
    <location>
        <begin position="381"/>
        <end position="395"/>
    </location>
</feature>
<dbReference type="EMBL" id="AP027272">
    <property type="protein sequence ID" value="BDX05465.1"/>
    <property type="molecule type" value="Genomic_DNA"/>
</dbReference>
<evidence type="ECO:0000256" key="2">
    <source>
        <dbReference type="ARBA" id="ARBA00010671"/>
    </source>
</evidence>
<dbReference type="InterPro" id="IPR036633">
    <property type="entry name" value="Prn/Lys/Arg_de-COase_C_sf"/>
</dbReference>
<dbReference type="InterPro" id="IPR052357">
    <property type="entry name" value="Orn_Lys_Arg_decarboxylase-I"/>
</dbReference>
<evidence type="ECO:0000256" key="1">
    <source>
        <dbReference type="ARBA" id="ARBA00001933"/>
    </source>
</evidence>
<evidence type="ECO:0000313" key="7">
    <source>
        <dbReference type="EMBL" id="BDX05465.1"/>
    </source>
</evidence>
<dbReference type="Gene3D" id="3.40.50.2300">
    <property type="match status" value="1"/>
</dbReference>
<dbReference type="Gene3D" id="3.40.640.10">
    <property type="entry name" value="Type I PLP-dependent aspartate aminotransferase-like (Major domain)"/>
    <property type="match status" value="1"/>
</dbReference>
<dbReference type="KEGG" id="pmaw:MACH26_09860"/>
<dbReference type="PROSITE" id="PS00703">
    <property type="entry name" value="OKR_DC_1"/>
    <property type="match status" value="1"/>
</dbReference>
<reference evidence="7" key="1">
    <citation type="submission" date="2023-01" db="EMBL/GenBank/DDBJ databases">
        <title>Complete genome sequence of Planctobacterium marinum strain Dej080120_11.</title>
        <authorList>
            <person name="Ueki S."/>
            <person name="Maruyama F."/>
        </authorList>
    </citation>
    <scope>NUCLEOTIDE SEQUENCE</scope>
    <source>
        <strain evidence="7">Dej080120_11</strain>
    </source>
</reference>
<dbReference type="Pfam" id="PF01276">
    <property type="entry name" value="OKR_DC_1"/>
    <property type="match status" value="1"/>
</dbReference>
<dbReference type="InterPro" id="IPR015421">
    <property type="entry name" value="PyrdxlP-dep_Trfase_major"/>
</dbReference>
<organism evidence="7 8">
    <name type="scientific">Planctobacterium marinum</name>
    <dbReference type="NCBI Taxonomy" id="1631968"/>
    <lineage>
        <taxon>Bacteria</taxon>
        <taxon>Pseudomonadati</taxon>
        <taxon>Pseudomonadota</taxon>
        <taxon>Gammaproteobacteria</taxon>
        <taxon>Alteromonadales</taxon>
        <taxon>Alteromonadaceae</taxon>
        <taxon>Planctobacterium</taxon>
    </lineage>
</organism>
<dbReference type="InterPro" id="IPR008286">
    <property type="entry name" value="Prn/Lys/Arg_de-COase_C"/>
</dbReference>
<evidence type="ECO:0000259" key="6">
    <source>
        <dbReference type="PROSITE" id="PS00703"/>
    </source>
</evidence>
<dbReference type="GO" id="GO:0016831">
    <property type="term" value="F:carboxy-lyase activity"/>
    <property type="evidence" value="ECO:0007669"/>
    <property type="project" value="UniProtKB-KW"/>
</dbReference>
<dbReference type="SUPFAM" id="SSF53383">
    <property type="entry name" value="PLP-dependent transferases"/>
    <property type="match status" value="1"/>
</dbReference>
<proteinExistence type="inferred from homology"/>
<evidence type="ECO:0000256" key="3">
    <source>
        <dbReference type="ARBA" id="ARBA00022793"/>
    </source>
</evidence>
<dbReference type="SUPFAM" id="SSF55904">
    <property type="entry name" value="Ornithine decarboxylase C-terminal domain"/>
    <property type="match status" value="1"/>
</dbReference>
<name>A0AA48KTJ6_9ALTE</name>
<keyword evidence="4" id="KW-0663">Pyridoxal phosphate</keyword>
<keyword evidence="3" id="KW-0210">Decarboxylase</keyword>
<dbReference type="InterPro" id="IPR000310">
    <property type="entry name" value="Orn/Lys/Arg_deCO2ase_major_dom"/>
</dbReference>
<comment type="similarity">
    <text evidence="2">Belongs to the Orn/Lys/Arg decarboxylase class-I family.</text>
</comment>
<keyword evidence="8" id="KW-1185">Reference proteome</keyword>
<evidence type="ECO:0000313" key="8">
    <source>
        <dbReference type="Proteomes" id="UP001333710"/>
    </source>
</evidence>